<dbReference type="EMBL" id="NHTK01001158">
    <property type="protein sequence ID" value="PPR02629.1"/>
    <property type="molecule type" value="Genomic_DNA"/>
</dbReference>
<accession>A0A409YHX4</accession>
<dbReference type="GO" id="GO:0005886">
    <property type="term" value="C:plasma membrane"/>
    <property type="evidence" value="ECO:0007669"/>
    <property type="project" value="TreeGrafter"/>
</dbReference>
<dbReference type="Proteomes" id="UP000284842">
    <property type="component" value="Unassembled WGS sequence"/>
</dbReference>
<feature type="transmembrane region" description="Helical" evidence="5">
    <location>
        <begin position="60"/>
        <end position="81"/>
    </location>
</feature>
<keyword evidence="3 5" id="KW-1133">Transmembrane helix</keyword>
<dbReference type="Gene3D" id="1.20.1250.20">
    <property type="entry name" value="MFS general substrate transporter like domains"/>
    <property type="match status" value="1"/>
</dbReference>
<proteinExistence type="predicted"/>
<feature type="transmembrane region" description="Helical" evidence="5">
    <location>
        <begin position="87"/>
        <end position="105"/>
    </location>
</feature>
<protein>
    <recommendedName>
        <fullName evidence="6">Major facilitator superfamily (MFS) profile domain-containing protein</fullName>
    </recommendedName>
</protein>
<dbReference type="SUPFAM" id="SSF103473">
    <property type="entry name" value="MFS general substrate transporter"/>
    <property type="match status" value="1"/>
</dbReference>
<dbReference type="STRING" id="181874.A0A409YHX4"/>
<evidence type="ECO:0000313" key="7">
    <source>
        <dbReference type="EMBL" id="PPR02629.1"/>
    </source>
</evidence>
<reference evidence="7 8" key="1">
    <citation type="journal article" date="2018" name="Evol. Lett.">
        <title>Horizontal gene cluster transfer increased hallucinogenic mushroom diversity.</title>
        <authorList>
            <person name="Reynolds H.T."/>
            <person name="Vijayakumar V."/>
            <person name="Gluck-Thaler E."/>
            <person name="Korotkin H.B."/>
            <person name="Matheny P.B."/>
            <person name="Slot J.C."/>
        </authorList>
    </citation>
    <scope>NUCLEOTIDE SEQUENCE [LARGE SCALE GENOMIC DNA]</scope>
    <source>
        <strain evidence="7 8">2629</strain>
    </source>
</reference>
<keyword evidence="4 5" id="KW-0472">Membrane</keyword>
<dbReference type="InterPro" id="IPR005828">
    <property type="entry name" value="MFS_sugar_transport-like"/>
</dbReference>
<evidence type="ECO:0000259" key="6">
    <source>
        <dbReference type="PROSITE" id="PS50850"/>
    </source>
</evidence>
<keyword evidence="2 5" id="KW-0812">Transmembrane</keyword>
<feature type="domain" description="Major facilitator superfamily (MFS) profile" evidence="6">
    <location>
        <begin position="1"/>
        <end position="227"/>
    </location>
</feature>
<dbReference type="PANTHER" id="PTHR23508">
    <property type="entry name" value="CARBOXYLIC ACID TRANSPORTER PROTEIN HOMOLOG"/>
    <property type="match status" value="1"/>
</dbReference>
<organism evidence="7 8">
    <name type="scientific">Panaeolus cyanescens</name>
    <dbReference type="NCBI Taxonomy" id="181874"/>
    <lineage>
        <taxon>Eukaryota</taxon>
        <taxon>Fungi</taxon>
        <taxon>Dikarya</taxon>
        <taxon>Basidiomycota</taxon>
        <taxon>Agaricomycotina</taxon>
        <taxon>Agaricomycetes</taxon>
        <taxon>Agaricomycetidae</taxon>
        <taxon>Agaricales</taxon>
        <taxon>Agaricineae</taxon>
        <taxon>Galeropsidaceae</taxon>
        <taxon>Panaeolus</taxon>
    </lineage>
</organism>
<evidence type="ECO:0000256" key="4">
    <source>
        <dbReference type="ARBA" id="ARBA00023136"/>
    </source>
</evidence>
<gene>
    <name evidence="7" type="ORF">CVT24_002200</name>
</gene>
<comment type="caution">
    <text evidence="7">The sequence shown here is derived from an EMBL/GenBank/DDBJ whole genome shotgun (WGS) entry which is preliminary data.</text>
</comment>
<feature type="non-terminal residue" evidence="7">
    <location>
        <position position="1"/>
    </location>
</feature>
<dbReference type="InterPro" id="IPR036259">
    <property type="entry name" value="MFS_trans_sf"/>
</dbReference>
<dbReference type="InterPro" id="IPR020846">
    <property type="entry name" value="MFS_dom"/>
</dbReference>
<dbReference type="InParanoid" id="A0A409YHX4"/>
<dbReference type="PROSITE" id="PS50850">
    <property type="entry name" value="MFS"/>
    <property type="match status" value="1"/>
</dbReference>
<dbReference type="GO" id="GO:0046943">
    <property type="term" value="F:carboxylic acid transmembrane transporter activity"/>
    <property type="evidence" value="ECO:0007669"/>
    <property type="project" value="TreeGrafter"/>
</dbReference>
<dbReference type="PANTHER" id="PTHR23508:SF10">
    <property type="entry name" value="CARBOXYLIC ACID TRANSPORTER PROTEIN HOMOLOG"/>
    <property type="match status" value="1"/>
</dbReference>
<dbReference type="Pfam" id="PF00083">
    <property type="entry name" value="Sugar_tr"/>
    <property type="match status" value="1"/>
</dbReference>
<evidence type="ECO:0000256" key="5">
    <source>
        <dbReference type="SAM" id="Phobius"/>
    </source>
</evidence>
<dbReference type="AlphaFoldDB" id="A0A409YHX4"/>
<dbReference type="OrthoDB" id="2261376at2759"/>
<keyword evidence="8" id="KW-1185">Reference proteome</keyword>
<evidence type="ECO:0000313" key="8">
    <source>
        <dbReference type="Proteomes" id="UP000284842"/>
    </source>
</evidence>
<feature type="transmembrane region" description="Helical" evidence="5">
    <location>
        <begin position="31"/>
        <end position="53"/>
    </location>
</feature>
<evidence type="ECO:0000256" key="2">
    <source>
        <dbReference type="ARBA" id="ARBA00022692"/>
    </source>
</evidence>
<evidence type="ECO:0000256" key="1">
    <source>
        <dbReference type="ARBA" id="ARBA00004141"/>
    </source>
</evidence>
<evidence type="ECO:0000256" key="3">
    <source>
        <dbReference type="ARBA" id="ARBA00022989"/>
    </source>
</evidence>
<name>A0A409YHX4_9AGAR</name>
<comment type="subcellular location">
    <subcellularLocation>
        <location evidence="1">Membrane</location>
        <topology evidence="1">Multi-pass membrane protein</topology>
    </subcellularLocation>
</comment>
<sequence>NVDLLDSYPFGLYSSIILNNVTGGSEDLKVIFGWNVVINLFYIPGTMIGAFVVDHLGPRWTMITGLLFQALVGFLMSGLYAKLTQHIAAFAVVYGIFLSFGEFGPGNNIGLLASKTCPTAIRGQFYGIAAAIGKVGAFVGTWAFPPMIEGKCCVYERNTRIKHGFWIASSLQPSVVIKLTEATLVHSGLEVVRLIICRQDGQKLTLYLVGLAILSALITYSLKPFDNDGMALEDQKFREYLEANGYDTSAMGLRGYDSEAGSVDEKGSA</sequence>